<dbReference type="RefSeq" id="WP_055944654.1">
    <property type="nucleotide sequence ID" value="NZ_JAQDCV010000005.1"/>
</dbReference>
<protein>
    <recommendedName>
        <fullName evidence="4">Ig-like domain-containing protein</fullName>
    </recommendedName>
</protein>
<name>A0AAW3JRQ7_9FIRM</name>
<evidence type="ECO:0000256" key="1">
    <source>
        <dbReference type="SAM" id="SignalP"/>
    </source>
</evidence>
<keyword evidence="3" id="KW-1185">Reference proteome</keyword>
<feature type="chain" id="PRO_5043755545" description="Ig-like domain-containing protein" evidence="1">
    <location>
        <begin position="29"/>
        <end position="146"/>
    </location>
</feature>
<reference evidence="2 3" key="1">
    <citation type="submission" date="2015-10" db="EMBL/GenBank/DDBJ databases">
        <title>Butyribacter intestini gen. nov., sp. nov., a butyric acid-producing bacterium of the family Lachnospiraceae isolated from the human faeces.</title>
        <authorList>
            <person name="Zou Y."/>
            <person name="Xue W."/>
            <person name="Luo G."/>
            <person name="Lv M."/>
        </authorList>
    </citation>
    <scope>NUCLEOTIDE SEQUENCE [LARGE SCALE GENOMIC DNA]</scope>
    <source>
        <strain evidence="2 3">TF01-11</strain>
    </source>
</reference>
<keyword evidence="1" id="KW-0732">Signal</keyword>
<proteinExistence type="predicted"/>
<accession>A0AAW3JRQ7</accession>
<dbReference type="EMBL" id="LLKB01000005">
    <property type="protein sequence ID" value="KQC85110.1"/>
    <property type="molecule type" value="Genomic_DNA"/>
</dbReference>
<evidence type="ECO:0000313" key="2">
    <source>
        <dbReference type="EMBL" id="KQC85110.1"/>
    </source>
</evidence>
<evidence type="ECO:0000313" key="3">
    <source>
        <dbReference type="Proteomes" id="UP000050833"/>
    </source>
</evidence>
<feature type="signal peptide" evidence="1">
    <location>
        <begin position="1"/>
        <end position="28"/>
    </location>
</feature>
<comment type="caution">
    <text evidence="2">The sequence shown here is derived from an EMBL/GenBank/DDBJ whole genome shotgun (WGS) entry which is preliminary data.</text>
</comment>
<organism evidence="2 3">
    <name type="scientific">Butyribacter intestini</name>
    <dbReference type="NCBI Taxonomy" id="1703332"/>
    <lineage>
        <taxon>Bacteria</taxon>
        <taxon>Bacillati</taxon>
        <taxon>Bacillota</taxon>
        <taxon>Clostridia</taxon>
        <taxon>Lachnospirales</taxon>
        <taxon>Lachnospiraceae</taxon>
        <taxon>Butyribacter</taxon>
    </lineage>
</organism>
<sequence>MKNHWCKTILLGILAVTMILGNSEKTLACDNLECEQSSEIATLASVMEKASSHLSISKGKAEMKLNYIAETKMDSIVVSVRLQKYSSGTWKRLKIWDDVKFSGRIITVTKNYKVTSGGKYRAKFVVTTKNGNSQKTETFFSNVVNY</sequence>
<gene>
    <name evidence="2" type="ORF">APZ18_10430</name>
</gene>
<dbReference type="Proteomes" id="UP000050833">
    <property type="component" value="Unassembled WGS sequence"/>
</dbReference>
<evidence type="ECO:0008006" key="4">
    <source>
        <dbReference type="Google" id="ProtNLM"/>
    </source>
</evidence>
<dbReference type="AlphaFoldDB" id="A0AAW3JRQ7"/>